<feature type="compositionally biased region" description="Polar residues" evidence="1">
    <location>
        <begin position="281"/>
        <end position="290"/>
    </location>
</feature>
<feature type="compositionally biased region" description="Basic and acidic residues" evidence="1">
    <location>
        <begin position="268"/>
        <end position="279"/>
    </location>
</feature>
<evidence type="ECO:0000256" key="1">
    <source>
        <dbReference type="SAM" id="MobiDB-lite"/>
    </source>
</evidence>
<dbReference type="GO" id="GO:0005634">
    <property type="term" value="C:nucleus"/>
    <property type="evidence" value="ECO:0007669"/>
    <property type="project" value="TreeGrafter"/>
</dbReference>
<dbReference type="OrthoDB" id="193787at2759"/>
<dbReference type="PANTHER" id="PTHR21727">
    <property type="entry name" value="PHOSPHORYLATED CTD INTERACTING FACTOR 1"/>
    <property type="match status" value="1"/>
</dbReference>
<protein>
    <recommendedName>
        <fullName evidence="2">PCIF1 WW domain-containing protein</fullName>
    </recommendedName>
</protein>
<dbReference type="PANTHER" id="PTHR21727:SF0">
    <property type="entry name" value="MRNA (2'-O-METHYLADENOSINE-N(6)-)-METHYLTRANSFERASE"/>
    <property type="match status" value="1"/>
</dbReference>
<accession>A0A9N9X9X5</accession>
<gene>
    <name evidence="3" type="ORF">DIABBA_LOCUS4457</name>
</gene>
<dbReference type="Proteomes" id="UP001153709">
    <property type="component" value="Chromosome 3"/>
</dbReference>
<evidence type="ECO:0000313" key="4">
    <source>
        <dbReference type="Proteomes" id="UP001153709"/>
    </source>
</evidence>
<dbReference type="GO" id="GO:0016422">
    <property type="term" value="F:mRNA (2'-O-methyladenosine-N6-)-methyltransferase activity"/>
    <property type="evidence" value="ECO:0007669"/>
    <property type="project" value="InterPro"/>
</dbReference>
<name>A0A9N9X9X5_DIABA</name>
<dbReference type="InterPro" id="IPR039881">
    <property type="entry name" value="PCIF1-like"/>
</dbReference>
<feature type="region of interest" description="Disordered" evidence="1">
    <location>
        <begin position="267"/>
        <end position="298"/>
    </location>
</feature>
<reference evidence="3" key="1">
    <citation type="submission" date="2022-01" db="EMBL/GenBank/DDBJ databases">
        <authorList>
            <person name="King R."/>
        </authorList>
    </citation>
    <scope>NUCLEOTIDE SEQUENCE</scope>
</reference>
<dbReference type="Pfam" id="PF12237">
    <property type="entry name" value="PCIF1_WW"/>
    <property type="match status" value="1"/>
</dbReference>
<dbReference type="EMBL" id="OU898278">
    <property type="protein sequence ID" value="CAG9830796.1"/>
    <property type="molecule type" value="Genomic_DNA"/>
</dbReference>
<dbReference type="InterPro" id="IPR022035">
    <property type="entry name" value="PCIF1_WW"/>
</dbReference>
<dbReference type="GO" id="GO:0099122">
    <property type="term" value="F:RNA polymerase II C-terminal domain binding"/>
    <property type="evidence" value="ECO:0007669"/>
    <property type="project" value="InterPro"/>
</dbReference>
<feature type="domain" description="PCIF1 WW" evidence="2">
    <location>
        <begin position="41"/>
        <end position="221"/>
    </location>
</feature>
<dbReference type="AlphaFoldDB" id="A0A9N9X9X5"/>
<evidence type="ECO:0000259" key="2">
    <source>
        <dbReference type="Pfam" id="PF12237"/>
    </source>
</evidence>
<organism evidence="3 4">
    <name type="scientific">Diabrotica balteata</name>
    <name type="common">Banded cucumber beetle</name>
    <dbReference type="NCBI Taxonomy" id="107213"/>
    <lineage>
        <taxon>Eukaryota</taxon>
        <taxon>Metazoa</taxon>
        <taxon>Ecdysozoa</taxon>
        <taxon>Arthropoda</taxon>
        <taxon>Hexapoda</taxon>
        <taxon>Insecta</taxon>
        <taxon>Pterygota</taxon>
        <taxon>Neoptera</taxon>
        <taxon>Endopterygota</taxon>
        <taxon>Coleoptera</taxon>
        <taxon>Polyphaga</taxon>
        <taxon>Cucujiformia</taxon>
        <taxon>Chrysomeloidea</taxon>
        <taxon>Chrysomelidae</taxon>
        <taxon>Galerucinae</taxon>
        <taxon>Diabroticina</taxon>
        <taxon>Diabroticites</taxon>
        <taxon>Diabrotica</taxon>
    </lineage>
</organism>
<sequence>MRVSCTAEATAFESFECSNSSHTYDVTFAEERWDFEFPATMEHLYRHSCFDDRKFDLFIPRVWVVLKRYATFLGVNPSPNTANADVQDTQQSLPVTVFECLNRAFGVTFECFASPLNCYFRQYCSAFADCDSYFGSRGSFLKLKAVSGSFEANPPYCEELMEASVDHMERLLSDSPEPLSFIVLMPDYREPTPVALQRLETSQFKRRQVIVPAYEHEFRHGFQHVLSKSEMNVRSVHATVIVWLQNSAGHQRWEPSEDRVQALLEAFRPGRERERDRQELLSPTRQGSTSDSKDVVVH</sequence>
<keyword evidence="4" id="KW-1185">Reference proteome</keyword>
<evidence type="ECO:0000313" key="3">
    <source>
        <dbReference type="EMBL" id="CAG9830796.1"/>
    </source>
</evidence>
<proteinExistence type="predicted"/>